<dbReference type="Proteomes" id="UP000005237">
    <property type="component" value="Unassembled WGS sequence"/>
</dbReference>
<sequence>MFLPSVLDYTINNHVVIQNKASIWTKKIADEFRPLFVRSSAVRPVRPLGRVILGRDSFAFVQKFPVMHAMDRPPYRQPRAGSIVKGKVLVLEFSEPNANDLWIVRKIVDLDPFSCISASTSFADFIVFDTALATFFSSRCFNFLALPVLFDVPYATGSDI</sequence>
<dbReference type="AlphaFoldDB" id="A0A8R1EHG0"/>
<evidence type="ECO:0000313" key="2">
    <source>
        <dbReference type="Proteomes" id="UP000005237"/>
    </source>
</evidence>
<reference evidence="2" key="1">
    <citation type="submission" date="2010-08" db="EMBL/GenBank/DDBJ databases">
        <authorList>
            <consortium name="Caenorhabditis japonica Sequencing Consortium"/>
            <person name="Wilson R.K."/>
        </authorList>
    </citation>
    <scope>NUCLEOTIDE SEQUENCE [LARGE SCALE GENOMIC DNA]</scope>
    <source>
        <strain evidence="2">DF5081</strain>
    </source>
</reference>
<accession>A0A8R1EHG0</accession>
<name>A0A8R1EHG0_CAEJA</name>
<organism evidence="1 2">
    <name type="scientific">Caenorhabditis japonica</name>
    <dbReference type="NCBI Taxonomy" id="281687"/>
    <lineage>
        <taxon>Eukaryota</taxon>
        <taxon>Metazoa</taxon>
        <taxon>Ecdysozoa</taxon>
        <taxon>Nematoda</taxon>
        <taxon>Chromadorea</taxon>
        <taxon>Rhabditida</taxon>
        <taxon>Rhabditina</taxon>
        <taxon>Rhabditomorpha</taxon>
        <taxon>Rhabditoidea</taxon>
        <taxon>Rhabditidae</taxon>
        <taxon>Peloderinae</taxon>
        <taxon>Caenorhabditis</taxon>
    </lineage>
</organism>
<reference evidence="1" key="2">
    <citation type="submission" date="2022-06" db="UniProtKB">
        <authorList>
            <consortium name="EnsemblMetazoa"/>
        </authorList>
    </citation>
    <scope>IDENTIFICATION</scope>
    <source>
        <strain evidence="1">DF5081</strain>
    </source>
</reference>
<protein>
    <submittedName>
        <fullName evidence="1">Uncharacterized protein</fullName>
    </submittedName>
</protein>
<proteinExistence type="predicted"/>
<dbReference type="EnsemblMetazoa" id="CJA35948.1">
    <property type="protein sequence ID" value="CJA35948.1"/>
    <property type="gene ID" value="WBGene00211795"/>
</dbReference>
<keyword evidence="2" id="KW-1185">Reference proteome</keyword>
<evidence type="ECO:0000313" key="1">
    <source>
        <dbReference type="EnsemblMetazoa" id="CJA35948.1"/>
    </source>
</evidence>